<evidence type="ECO:0000259" key="1">
    <source>
        <dbReference type="Pfam" id="PF04149"/>
    </source>
</evidence>
<reference evidence="3" key="1">
    <citation type="journal article" date="2019" name="Int. J. Syst. Evol. Microbiol.">
        <title>The Global Catalogue of Microorganisms (GCM) 10K type strain sequencing project: providing services to taxonomists for standard genome sequencing and annotation.</title>
        <authorList>
            <consortium name="The Broad Institute Genomics Platform"/>
            <consortium name="The Broad Institute Genome Sequencing Center for Infectious Disease"/>
            <person name="Wu L."/>
            <person name="Ma J."/>
        </authorList>
    </citation>
    <scope>NUCLEOTIDE SEQUENCE [LARGE SCALE GENOMIC DNA]</scope>
    <source>
        <strain evidence="3">CGMCC 4.7330</strain>
    </source>
</reference>
<dbReference type="Proteomes" id="UP001595696">
    <property type="component" value="Unassembled WGS sequence"/>
</dbReference>
<dbReference type="EMBL" id="JBHSAX010000014">
    <property type="protein sequence ID" value="MFC3963645.1"/>
    <property type="molecule type" value="Genomic_DNA"/>
</dbReference>
<dbReference type="RefSeq" id="WP_378613395.1">
    <property type="nucleotide sequence ID" value="NZ_JBHSAX010000014.1"/>
</dbReference>
<proteinExistence type="predicted"/>
<feature type="domain" description="DUF397" evidence="1">
    <location>
        <begin position="8"/>
        <end position="61"/>
    </location>
</feature>
<dbReference type="InterPro" id="IPR007278">
    <property type="entry name" value="DUF397"/>
</dbReference>
<gene>
    <name evidence="2" type="ORF">ACFO0B_16760</name>
</gene>
<sequence>MSADLTGARWFKSTFSRAGGDCVEIAHLEGGHTAVRDSKDPVGPVLDFTPSEWTAFVAGVKAGEFYQA</sequence>
<comment type="caution">
    <text evidence="2">The sequence shown here is derived from an EMBL/GenBank/DDBJ whole genome shotgun (WGS) entry which is preliminary data.</text>
</comment>
<organism evidence="2 3">
    <name type="scientific">Nocardia jiangsuensis</name>
    <dbReference type="NCBI Taxonomy" id="1691563"/>
    <lineage>
        <taxon>Bacteria</taxon>
        <taxon>Bacillati</taxon>
        <taxon>Actinomycetota</taxon>
        <taxon>Actinomycetes</taxon>
        <taxon>Mycobacteriales</taxon>
        <taxon>Nocardiaceae</taxon>
        <taxon>Nocardia</taxon>
    </lineage>
</organism>
<name>A0ABV8DU11_9NOCA</name>
<dbReference type="Pfam" id="PF04149">
    <property type="entry name" value="DUF397"/>
    <property type="match status" value="1"/>
</dbReference>
<evidence type="ECO:0000313" key="2">
    <source>
        <dbReference type="EMBL" id="MFC3963645.1"/>
    </source>
</evidence>
<protein>
    <submittedName>
        <fullName evidence="2">DUF397 domain-containing protein</fullName>
    </submittedName>
</protein>
<keyword evidence="3" id="KW-1185">Reference proteome</keyword>
<evidence type="ECO:0000313" key="3">
    <source>
        <dbReference type="Proteomes" id="UP001595696"/>
    </source>
</evidence>
<accession>A0ABV8DU11</accession>